<dbReference type="InterPro" id="IPR036188">
    <property type="entry name" value="FAD/NAD-bd_sf"/>
</dbReference>
<organism evidence="6 7">
    <name type="scientific">Coprinopsis marcescibilis</name>
    <name type="common">Agaric fungus</name>
    <name type="synonym">Psathyrella marcescibilis</name>
    <dbReference type="NCBI Taxonomy" id="230819"/>
    <lineage>
        <taxon>Eukaryota</taxon>
        <taxon>Fungi</taxon>
        <taxon>Dikarya</taxon>
        <taxon>Basidiomycota</taxon>
        <taxon>Agaricomycotina</taxon>
        <taxon>Agaricomycetes</taxon>
        <taxon>Agaricomycetidae</taxon>
        <taxon>Agaricales</taxon>
        <taxon>Agaricineae</taxon>
        <taxon>Psathyrellaceae</taxon>
        <taxon>Coprinopsis</taxon>
    </lineage>
</organism>
<accession>A0A5C3KV96</accession>
<evidence type="ECO:0000313" key="7">
    <source>
        <dbReference type="Proteomes" id="UP000307440"/>
    </source>
</evidence>
<dbReference type="PRINTS" id="PR00370">
    <property type="entry name" value="FMOXYGENASE"/>
</dbReference>
<dbReference type="SUPFAM" id="SSF51905">
    <property type="entry name" value="FAD/NAD(P)-binding domain"/>
    <property type="match status" value="2"/>
</dbReference>
<protein>
    <submittedName>
        <fullName evidence="6">FAD/NAD(P)-binding domain-containing protein</fullName>
    </submittedName>
</protein>
<dbReference type="STRING" id="230819.A0A5C3KV96"/>
<dbReference type="PANTHER" id="PTHR23023">
    <property type="entry name" value="DIMETHYLANILINE MONOOXYGENASE"/>
    <property type="match status" value="1"/>
</dbReference>
<evidence type="ECO:0000313" key="6">
    <source>
        <dbReference type="EMBL" id="TFK24591.1"/>
    </source>
</evidence>
<dbReference type="GO" id="GO:0004499">
    <property type="term" value="F:N,N-dimethylaniline monooxygenase activity"/>
    <property type="evidence" value="ECO:0007669"/>
    <property type="project" value="InterPro"/>
</dbReference>
<reference evidence="6 7" key="1">
    <citation type="journal article" date="2019" name="Nat. Ecol. Evol.">
        <title>Megaphylogeny resolves global patterns of mushroom evolution.</title>
        <authorList>
            <person name="Varga T."/>
            <person name="Krizsan K."/>
            <person name="Foldi C."/>
            <person name="Dima B."/>
            <person name="Sanchez-Garcia M."/>
            <person name="Sanchez-Ramirez S."/>
            <person name="Szollosi G.J."/>
            <person name="Szarkandi J.G."/>
            <person name="Papp V."/>
            <person name="Albert L."/>
            <person name="Andreopoulos W."/>
            <person name="Angelini C."/>
            <person name="Antonin V."/>
            <person name="Barry K.W."/>
            <person name="Bougher N.L."/>
            <person name="Buchanan P."/>
            <person name="Buyck B."/>
            <person name="Bense V."/>
            <person name="Catcheside P."/>
            <person name="Chovatia M."/>
            <person name="Cooper J."/>
            <person name="Damon W."/>
            <person name="Desjardin D."/>
            <person name="Finy P."/>
            <person name="Geml J."/>
            <person name="Haridas S."/>
            <person name="Hughes K."/>
            <person name="Justo A."/>
            <person name="Karasinski D."/>
            <person name="Kautmanova I."/>
            <person name="Kiss B."/>
            <person name="Kocsube S."/>
            <person name="Kotiranta H."/>
            <person name="LaButti K.M."/>
            <person name="Lechner B.E."/>
            <person name="Liimatainen K."/>
            <person name="Lipzen A."/>
            <person name="Lukacs Z."/>
            <person name="Mihaltcheva S."/>
            <person name="Morgado L.N."/>
            <person name="Niskanen T."/>
            <person name="Noordeloos M.E."/>
            <person name="Ohm R.A."/>
            <person name="Ortiz-Santana B."/>
            <person name="Ovrebo C."/>
            <person name="Racz N."/>
            <person name="Riley R."/>
            <person name="Savchenko A."/>
            <person name="Shiryaev A."/>
            <person name="Soop K."/>
            <person name="Spirin V."/>
            <person name="Szebenyi C."/>
            <person name="Tomsovsky M."/>
            <person name="Tulloss R.E."/>
            <person name="Uehling J."/>
            <person name="Grigoriev I.V."/>
            <person name="Vagvolgyi C."/>
            <person name="Papp T."/>
            <person name="Martin F.M."/>
            <person name="Miettinen O."/>
            <person name="Hibbett D.S."/>
            <person name="Nagy L.G."/>
        </authorList>
    </citation>
    <scope>NUCLEOTIDE SEQUENCE [LARGE SCALE GENOMIC DNA]</scope>
    <source>
        <strain evidence="6 7">CBS 121175</strain>
    </source>
</reference>
<sequence>MTRSPLSDYSNLGLDDPFRTAVPQRVLVIGGGPSGLITLRNLVTRGQFQTVQLVERRDDIGGNKDCELTRERPRWPSPSYKGLIGNVLPCFLSFSGHPFPDPPNASEGQPYPTLRETQAYLKEFAEPYLKSGQIRLNTEVVRVEERIWGKGWTVVSRDWSEEGGGREVVEHWDAVVSCVFWYDHPAWPDTAGLGDLRDHGLAIHAKWWRGPELEESDLAPQRSIVIGNANSSNDIAAQLSRVAEAPVYQSIRRTAFAGYPSLPDERIKMASPVKRYTLKPRTGLRLNEIPTITHKFDAHLEDGTVLTDLDYVFLGTGYRPFPDFIKVFQRPEIHSAPDYSYHPQGELPEPDPPRIPHLHKLLFYAPNPSLAFTGAPATFTPFINGDVASTYIALVLSHVIPIPTSASKRLDYEQARLQLIQERQKVANNPSSLQVAYSVMAQDEEGYFAGLREEVVTVRPELDGLLPIWGPETTQKRVAASKIKIGALNWFKARGGGGNVQLEVLK</sequence>
<evidence type="ECO:0000256" key="4">
    <source>
        <dbReference type="ARBA" id="ARBA00022857"/>
    </source>
</evidence>
<dbReference type="InterPro" id="IPR050346">
    <property type="entry name" value="FMO-like"/>
</dbReference>
<dbReference type="Proteomes" id="UP000307440">
    <property type="component" value="Unassembled WGS sequence"/>
</dbReference>
<proteinExistence type="inferred from homology"/>
<dbReference type="OrthoDB" id="66881at2759"/>
<dbReference type="InterPro" id="IPR000960">
    <property type="entry name" value="Flavin_mOase"/>
</dbReference>
<keyword evidence="2" id="KW-0285">Flavoprotein</keyword>
<dbReference type="GO" id="GO:0050661">
    <property type="term" value="F:NADP binding"/>
    <property type="evidence" value="ECO:0007669"/>
    <property type="project" value="InterPro"/>
</dbReference>
<comment type="similarity">
    <text evidence="1">Belongs to the FMO family.</text>
</comment>
<dbReference type="Gene3D" id="3.50.50.60">
    <property type="entry name" value="FAD/NAD(P)-binding domain"/>
    <property type="match status" value="2"/>
</dbReference>
<keyword evidence="5" id="KW-0560">Oxidoreductase</keyword>
<name>A0A5C3KV96_COPMA</name>
<keyword evidence="7" id="KW-1185">Reference proteome</keyword>
<gene>
    <name evidence="6" type="ORF">FA15DRAFT_592201</name>
</gene>
<dbReference type="GO" id="GO:0050660">
    <property type="term" value="F:flavin adenine dinucleotide binding"/>
    <property type="evidence" value="ECO:0007669"/>
    <property type="project" value="InterPro"/>
</dbReference>
<dbReference type="Pfam" id="PF00743">
    <property type="entry name" value="FMO-like"/>
    <property type="match status" value="1"/>
</dbReference>
<keyword evidence="4" id="KW-0521">NADP</keyword>
<evidence type="ECO:0000256" key="3">
    <source>
        <dbReference type="ARBA" id="ARBA00022827"/>
    </source>
</evidence>
<dbReference type="InterPro" id="IPR020946">
    <property type="entry name" value="Flavin_mOase-like"/>
</dbReference>
<dbReference type="AlphaFoldDB" id="A0A5C3KV96"/>
<dbReference type="EMBL" id="ML210198">
    <property type="protein sequence ID" value="TFK24591.1"/>
    <property type="molecule type" value="Genomic_DNA"/>
</dbReference>
<evidence type="ECO:0000256" key="5">
    <source>
        <dbReference type="ARBA" id="ARBA00023002"/>
    </source>
</evidence>
<keyword evidence="3" id="KW-0274">FAD</keyword>
<evidence type="ECO:0000256" key="1">
    <source>
        <dbReference type="ARBA" id="ARBA00009183"/>
    </source>
</evidence>
<evidence type="ECO:0000256" key="2">
    <source>
        <dbReference type="ARBA" id="ARBA00022630"/>
    </source>
</evidence>